<dbReference type="SUPFAM" id="SSF109905">
    <property type="entry name" value="Surp module (SWAP domain)"/>
    <property type="match status" value="1"/>
</dbReference>
<dbReference type="GO" id="GO:0006396">
    <property type="term" value="P:RNA processing"/>
    <property type="evidence" value="ECO:0007669"/>
    <property type="project" value="InterPro"/>
</dbReference>
<organism evidence="1 2">
    <name type="scientific">Papaver somniferum</name>
    <name type="common">Opium poppy</name>
    <dbReference type="NCBI Taxonomy" id="3469"/>
    <lineage>
        <taxon>Eukaryota</taxon>
        <taxon>Viridiplantae</taxon>
        <taxon>Streptophyta</taxon>
        <taxon>Embryophyta</taxon>
        <taxon>Tracheophyta</taxon>
        <taxon>Spermatophyta</taxon>
        <taxon>Magnoliopsida</taxon>
        <taxon>Ranunculales</taxon>
        <taxon>Papaveraceae</taxon>
        <taxon>Papaveroideae</taxon>
        <taxon>Papaver</taxon>
    </lineage>
</organism>
<dbReference type="Proteomes" id="UP000316621">
    <property type="component" value="Chromosome 10"/>
</dbReference>
<dbReference type="Gramene" id="RZC81506">
    <property type="protein sequence ID" value="RZC81506"/>
    <property type="gene ID" value="C5167_044084"/>
</dbReference>
<keyword evidence="2" id="KW-1185">Reference proteome</keyword>
<proteinExistence type="predicted"/>
<name>A0A4Y7L8G6_PAPSO</name>
<accession>A0A4Y7L8G6</accession>
<reference evidence="1 2" key="1">
    <citation type="journal article" date="2018" name="Science">
        <title>The opium poppy genome and morphinan production.</title>
        <authorList>
            <person name="Guo L."/>
            <person name="Winzer T."/>
            <person name="Yang X."/>
            <person name="Li Y."/>
            <person name="Ning Z."/>
            <person name="He Z."/>
            <person name="Teodor R."/>
            <person name="Lu Y."/>
            <person name="Bowser T.A."/>
            <person name="Graham I.A."/>
            <person name="Ye K."/>
        </authorList>
    </citation>
    <scope>NUCLEOTIDE SEQUENCE [LARGE SCALE GENOMIC DNA]</scope>
    <source>
        <strain evidence="2">cv. HN1</strain>
        <tissue evidence="1">Leaves</tissue>
    </source>
</reference>
<evidence type="ECO:0000313" key="2">
    <source>
        <dbReference type="Proteomes" id="UP000316621"/>
    </source>
</evidence>
<protein>
    <submittedName>
        <fullName evidence="1">Uncharacterized protein</fullName>
    </submittedName>
</protein>
<dbReference type="STRING" id="3469.A0A4Y7L8G6"/>
<sequence length="114" mass="13018">MRLRSAQQVIELGDQLKSKWTAPKSDDIFWKLLVKGYELVWLEENLTENHKQWLTSQGLPKNLHEALEEIRWQGSQPNVPDITVVPPKDDHLGHIIDAMALYVLGGGCSFEQAQ</sequence>
<gene>
    <name evidence="1" type="ORF">C5167_044084</name>
</gene>
<evidence type="ECO:0000313" key="1">
    <source>
        <dbReference type="EMBL" id="RZC81506.1"/>
    </source>
</evidence>
<dbReference type="AlphaFoldDB" id="A0A4Y7L8G6"/>
<dbReference type="InterPro" id="IPR035967">
    <property type="entry name" value="SWAP/Surp_sf"/>
</dbReference>
<dbReference type="GO" id="GO:0003723">
    <property type="term" value="F:RNA binding"/>
    <property type="evidence" value="ECO:0007669"/>
    <property type="project" value="InterPro"/>
</dbReference>
<dbReference type="EMBL" id="CM010724">
    <property type="protein sequence ID" value="RZC81506.1"/>
    <property type="molecule type" value="Genomic_DNA"/>
</dbReference>